<evidence type="ECO:0000259" key="1">
    <source>
        <dbReference type="PROSITE" id="PS50995"/>
    </source>
</evidence>
<dbReference type="RefSeq" id="WP_315722560.1">
    <property type="nucleotide sequence ID" value="NZ_JAVUPU010000001.1"/>
</dbReference>
<dbReference type="PROSITE" id="PS50995">
    <property type="entry name" value="HTH_MARR_2"/>
    <property type="match status" value="1"/>
</dbReference>
<name>A0ABU3Q1T8_9SPHN</name>
<organism evidence="2 3">
    <name type="scientific">Sphingosinicella rhizophila</name>
    <dbReference type="NCBI Taxonomy" id="3050082"/>
    <lineage>
        <taxon>Bacteria</taxon>
        <taxon>Pseudomonadati</taxon>
        <taxon>Pseudomonadota</taxon>
        <taxon>Alphaproteobacteria</taxon>
        <taxon>Sphingomonadales</taxon>
        <taxon>Sphingosinicellaceae</taxon>
        <taxon>Sphingosinicella</taxon>
    </lineage>
</organism>
<dbReference type="Pfam" id="PF12802">
    <property type="entry name" value="MarR_2"/>
    <property type="match status" value="1"/>
</dbReference>
<dbReference type="SMART" id="SM00347">
    <property type="entry name" value="HTH_MARR"/>
    <property type="match status" value="1"/>
</dbReference>
<dbReference type="SUPFAM" id="SSF46785">
    <property type="entry name" value="Winged helix' DNA-binding domain"/>
    <property type="match status" value="1"/>
</dbReference>
<dbReference type="EMBL" id="JAVUPU010000001">
    <property type="protein sequence ID" value="MDT9597380.1"/>
    <property type="molecule type" value="Genomic_DNA"/>
</dbReference>
<feature type="domain" description="HTH marR-type" evidence="1">
    <location>
        <begin position="43"/>
        <end position="176"/>
    </location>
</feature>
<dbReference type="InterPro" id="IPR000835">
    <property type="entry name" value="HTH_MarR-typ"/>
</dbReference>
<evidence type="ECO:0000313" key="3">
    <source>
        <dbReference type="Proteomes" id="UP001259572"/>
    </source>
</evidence>
<dbReference type="InterPro" id="IPR039422">
    <property type="entry name" value="MarR/SlyA-like"/>
</dbReference>
<gene>
    <name evidence="2" type="ORF">RQX22_00250</name>
</gene>
<evidence type="ECO:0000313" key="2">
    <source>
        <dbReference type="EMBL" id="MDT9597380.1"/>
    </source>
</evidence>
<accession>A0ABU3Q1T8</accession>
<dbReference type="InterPro" id="IPR036390">
    <property type="entry name" value="WH_DNA-bd_sf"/>
</dbReference>
<reference evidence="2 3" key="1">
    <citation type="submission" date="2023-05" db="EMBL/GenBank/DDBJ databases">
        <authorList>
            <person name="Guo Y."/>
        </authorList>
    </citation>
    <scope>NUCLEOTIDE SEQUENCE [LARGE SCALE GENOMIC DNA]</scope>
    <source>
        <strain evidence="2 3">GR2756</strain>
    </source>
</reference>
<dbReference type="Gene3D" id="1.10.10.10">
    <property type="entry name" value="Winged helix-like DNA-binding domain superfamily/Winged helix DNA-binding domain"/>
    <property type="match status" value="1"/>
</dbReference>
<dbReference type="PANTHER" id="PTHR33164">
    <property type="entry name" value="TRANSCRIPTIONAL REGULATOR, MARR FAMILY"/>
    <property type="match status" value="1"/>
</dbReference>
<dbReference type="PRINTS" id="PR00598">
    <property type="entry name" value="HTHMARR"/>
</dbReference>
<dbReference type="PANTHER" id="PTHR33164:SF43">
    <property type="entry name" value="HTH-TYPE TRANSCRIPTIONAL REPRESSOR YETL"/>
    <property type="match status" value="1"/>
</dbReference>
<proteinExistence type="predicted"/>
<keyword evidence="3" id="KW-1185">Reference proteome</keyword>
<sequence>MLDHPSPSPLYVDDDFLNEVDMSTNGSALADADNSEAQGQDLDAHALAIITFISNRMAAGAAGPLRKHFGLSVTEARIAFLVGGGELTSSNAIAQHIGLDKAAISRGVNSLVQMGLLTQERDPRHASRLRLSLTEEGLKRREGLRRFNFRREAHLLSSLSAREQKQLVQSLRKVLENVEAANKLSQLGVFF</sequence>
<protein>
    <submittedName>
        <fullName evidence="2">MarR family winged helix-turn-helix transcriptional regulator</fullName>
    </submittedName>
</protein>
<dbReference type="Proteomes" id="UP001259572">
    <property type="component" value="Unassembled WGS sequence"/>
</dbReference>
<comment type="caution">
    <text evidence="2">The sequence shown here is derived from an EMBL/GenBank/DDBJ whole genome shotgun (WGS) entry which is preliminary data.</text>
</comment>
<dbReference type="InterPro" id="IPR036388">
    <property type="entry name" value="WH-like_DNA-bd_sf"/>
</dbReference>